<dbReference type="InterPro" id="IPR003789">
    <property type="entry name" value="Asn/Gln_tRNA_amidoTrase-B-like"/>
</dbReference>
<evidence type="ECO:0000313" key="1">
    <source>
        <dbReference type="EMBL" id="OGK20985.1"/>
    </source>
</evidence>
<accession>A0A1F7GQ96</accession>
<evidence type="ECO:0000313" key="2">
    <source>
        <dbReference type="Proteomes" id="UP000177026"/>
    </source>
</evidence>
<dbReference type="Gene3D" id="1.10.1510.10">
    <property type="entry name" value="Uncharacterised protein YqeY/AIM41 PF09424, N-terminal domain"/>
    <property type="match status" value="1"/>
</dbReference>
<gene>
    <name evidence="1" type="ORF">A2866_02610</name>
</gene>
<dbReference type="PANTHER" id="PTHR28055">
    <property type="entry name" value="ALTERED INHERITANCE OF MITOCHONDRIA PROTEIN 41, MITOCHONDRIAL"/>
    <property type="match status" value="1"/>
</dbReference>
<dbReference type="Proteomes" id="UP000177026">
    <property type="component" value="Unassembled WGS sequence"/>
</dbReference>
<evidence type="ECO:0008006" key="3">
    <source>
        <dbReference type="Google" id="ProtNLM"/>
    </source>
</evidence>
<sequence>MVKQKIIQDQILAMKQRDQNKVTTLRYILAQLKNKEIDKKGELSDEEELVILRKIGKELKESIDAFRKGKREDLIAQYESQLKLLGTYLPQEISDEELKKEIGKIILDNKELYDKNPKVIIGIAMKQLKNKADPTRILKLLRTSELTNNE</sequence>
<dbReference type="EMBL" id="MFZI01000023">
    <property type="protein sequence ID" value="OGK20985.1"/>
    <property type="molecule type" value="Genomic_DNA"/>
</dbReference>
<reference evidence="1 2" key="1">
    <citation type="journal article" date="2016" name="Nat. Commun.">
        <title>Thousands of microbial genomes shed light on interconnected biogeochemical processes in an aquifer system.</title>
        <authorList>
            <person name="Anantharaman K."/>
            <person name="Brown C.T."/>
            <person name="Hug L.A."/>
            <person name="Sharon I."/>
            <person name="Castelle C.J."/>
            <person name="Probst A.J."/>
            <person name="Thomas B.C."/>
            <person name="Singh A."/>
            <person name="Wilkins M.J."/>
            <person name="Karaoz U."/>
            <person name="Brodie E.L."/>
            <person name="Williams K.H."/>
            <person name="Hubbard S.S."/>
            <person name="Banfield J.F."/>
        </authorList>
    </citation>
    <scope>NUCLEOTIDE SEQUENCE [LARGE SCALE GENOMIC DNA]</scope>
</reference>
<protein>
    <recommendedName>
        <fullName evidence="3">Glutamyl-tRNA amidotransferase</fullName>
    </recommendedName>
</protein>
<dbReference type="AlphaFoldDB" id="A0A1F7GQ96"/>
<dbReference type="InterPro" id="IPR023168">
    <property type="entry name" value="GatB_Yqey_C_2"/>
</dbReference>
<dbReference type="Gene3D" id="1.10.10.410">
    <property type="match status" value="1"/>
</dbReference>
<dbReference type="InterPro" id="IPR019004">
    <property type="entry name" value="YqeY/Aim41"/>
</dbReference>
<dbReference type="PANTHER" id="PTHR28055:SF1">
    <property type="entry name" value="ALTERED INHERITANCE OF MITOCHONDRIA PROTEIN 41, MITOCHONDRIAL"/>
    <property type="match status" value="1"/>
</dbReference>
<name>A0A1F7GQ96_9BACT</name>
<dbReference type="SUPFAM" id="SSF89095">
    <property type="entry name" value="GatB/YqeY motif"/>
    <property type="match status" value="1"/>
</dbReference>
<dbReference type="Pfam" id="PF09424">
    <property type="entry name" value="YqeY"/>
    <property type="match status" value="1"/>
</dbReference>
<proteinExistence type="predicted"/>
<dbReference type="InterPro" id="IPR042184">
    <property type="entry name" value="YqeY/Aim41_N"/>
</dbReference>
<dbReference type="GO" id="GO:0016884">
    <property type="term" value="F:carbon-nitrogen ligase activity, with glutamine as amido-N-donor"/>
    <property type="evidence" value="ECO:0007669"/>
    <property type="project" value="InterPro"/>
</dbReference>
<organism evidence="1 2">
    <name type="scientific">Candidatus Roizmanbacteria bacterium RIFCSPHIGHO2_01_FULL_39_8</name>
    <dbReference type="NCBI Taxonomy" id="1802033"/>
    <lineage>
        <taxon>Bacteria</taxon>
        <taxon>Candidatus Roizmaniibacteriota</taxon>
    </lineage>
</organism>
<comment type="caution">
    <text evidence="1">The sequence shown here is derived from an EMBL/GenBank/DDBJ whole genome shotgun (WGS) entry which is preliminary data.</text>
</comment>